<evidence type="ECO:0000313" key="9">
    <source>
        <dbReference type="Proteomes" id="UP000619761"/>
    </source>
</evidence>
<dbReference type="RefSeq" id="WP_189417486.1">
    <property type="nucleotide sequence ID" value="NZ_BMYZ01000001.1"/>
</dbReference>
<reference evidence="9" key="1">
    <citation type="journal article" date="2019" name="Int. J. Syst. Evol. Microbiol.">
        <title>The Global Catalogue of Microorganisms (GCM) 10K type strain sequencing project: providing services to taxonomists for standard genome sequencing and annotation.</title>
        <authorList>
            <consortium name="The Broad Institute Genomics Platform"/>
            <consortium name="The Broad Institute Genome Sequencing Center for Infectious Disease"/>
            <person name="Wu L."/>
            <person name="Ma J."/>
        </authorList>
    </citation>
    <scope>NUCLEOTIDE SEQUENCE [LARGE SCALE GENOMIC DNA]</scope>
    <source>
        <strain evidence="9">KCTC 32239</strain>
    </source>
</reference>
<comment type="similarity">
    <text evidence="1 5">Belongs to the FliD family.</text>
</comment>
<dbReference type="InterPro" id="IPR010809">
    <property type="entry name" value="FliD_C"/>
</dbReference>
<keyword evidence="5" id="KW-0964">Secreted</keyword>
<evidence type="ECO:0000259" key="7">
    <source>
        <dbReference type="Pfam" id="PF07195"/>
    </source>
</evidence>
<comment type="subcellular location">
    <subcellularLocation>
        <location evidence="5">Secreted</location>
    </subcellularLocation>
    <subcellularLocation>
        <location evidence="5">Bacterial flagellum</location>
    </subcellularLocation>
</comment>
<sequence length="687" mass="71566">MATSGVSSTSSTPTNTGATIISSLGSGSGIDTASLVDKLVDVNKLPETNRLNTKQTLLQTQISDFGLLRSAFSKLETAAGALGNADTFNAKSTSVPNTTLLGITKLDAKASVGEYSINVDQIAQAQSVSSGNFSSQTATIGKGTLAIRFGSWNNAVDTFTVDSTKNGGTITIDDSNNSLVGLRDTINKSNLGVKASIVAEGSNFKLLVTGPSGASNEVEITATETPGALGLASFNFNQTTRSLTQQQEGKDALLRVNGMSLSRSNNHITDVIDGLEFDLFNKSTTETVNIGVTADKTIAEKAIRDFVSAYNTFLADSGKLIGFDKEKNEYGSLRQDPMAKNLVQQVRSQLNAAVGGLGGSFNTFASLGIRTELDGTLKIDDSTATTSFRSAMDKNFESVRDLFVPKTSSDNAQISVTKYTDKSVPGSYNVVITAQPSKGQLTAGAMVSTFPLDTTGKTYSFTAALDGIAASSITLPTKTYATGAELAADLQSRINADAAISAAKAVVSVVFNTTTQKLEFTSASYGSSSKFAITAASADMADMGISVATGTSGTDVAGTVDGVAAFGYGNVLLPALGSKAEGLNMQINAGATSGKITFSRGFATTFTGLIDNFLKTNGLIKTRETSLTKDVDKVKTDLTAVDRRSKSYRARLQSQFSAMESIVRSLKSTGTFLTGAFKALSASSNDS</sequence>
<protein>
    <recommendedName>
        <fullName evidence="5">Flagellar hook-associated protein 2</fullName>
        <shortName evidence="5">HAP2</shortName>
    </recommendedName>
    <alternativeName>
        <fullName evidence="5">Flagellar cap protein</fullName>
    </alternativeName>
</protein>
<evidence type="ECO:0000256" key="3">
    <source>
        <dbReference type="ARBA" id="ARBA00023054"/>
    </source>
</evidence>
<keyword evidence="3" id="KW-0175">Coiled coil</keyword>
<name>A0ABQ3AZ74_9GAMM</name>
<dbReference type="EMBL" id="BMYZ01000001">
    <property type="protein sequence ID" value="GGY72351.1"/>
    <property type="molecule type" value="Genomic_DNA"/>
</dbReference>
<evidence type="ECO:0000256" key="4">
    <source>
        <dbReference type="ARBA" id="ARBA00023143"/>
    </source>
</evidence>
<dbReference type="Pfam" id="PF07195">
    <property type="entry name" value="FliD_C"/>
    <property type="match status" value="2"/>
</dbReference>
<dbReference type="InterPro" id="IPR040026">
    <property type="entry name" value="FliD"/>
</dbReference>
<dbReference type="InterPro" id="IPR003481">
    <property type="entry name" value="FliD_N"/>
</dbReference>
<organism evidence="8 9">
    <name type="scientific">Cellvibrio zantedeschiae</name>
    <dbReference type="NCBI Taxonomy" id="1237077"/>
    <lineage>
        <taxon>Bacteria</taxon>
        <taxon>Pseudomonadati</taxon>
        <taxon>Pseudomonadota</taxon>
        <taxon>Gammaproteobacteria</taxon>
        <taxon>Cellvibrionales</taxon>
        <taxon>Cellvibrionaceae</taxon>
        <taxon>Cellvibrio</taxon>
    </lineage>
</organism>
<feature type="domain" description="Flagellar hook-associated protein 2 C-terminal" evidence="7">
    <location>
        <begin position="249"/>
        <end position="411"/>
    </location>
</feature>
<keyword evidence="4 5" id="KW-0975">Bacterial flagellum</keyword>
<feature type="domain" description="Flagellar hook-associated protein 2 N-terminal" evidence="6">
    <location>
        <begin position="28"/>
        <end position="126"/>
    </location>
</feature>
<evidence type="ECO:0000313" key="8">
    <source>
        <dbReference type="EMBL" id="GGY72351.1"/>
    </source>
</evidence>
<comment type="function">
    <text evidence="5">Required for morphogenesis and for the elongation of the flagellar filament by facilitating polymerization of the flagellin monomers at the tip of growing filament. Forms a capping structure, which prevents flagellin subunits (transported through the central channel of the flagellum) from leaking out without polymerization at the distal end.</text>
</comment>
<evidence type="ECO:0000256" key="2">
    <source>
        <dbReference type="ARBA" id="ARBA00011255"/>
    </source>
</evidence>
<feature type="domain" description="Flagellar hook-associated protein 2 C-terminal" evidence="7">
    <location>
        <begin position="590"/>
        <end position="667"/>
    </location>
</feature>
<keyword evidence="9" id="KW-1185">Reference proteome</keyword>
<evidence type="ECO:0000256" key="5">
    <source>
        <dbReference type="RuleBase" id="RU362066"/>
    </source>
</evidence>
<dbReference type="PANTHER" id="PTHR30288">
    <property type="entry name" value="FLAGELLAR CAP/ASSEMBLY PROTEIN FLID"/>
    <property type="match status" value="1"/>
</dbReference>
<evidence type="ECO:0000256" key="1">
    <source>
        <dbReference type="ARBA" id="ARBA00009764"/>
    </source>
</evidence>
<dbReference type="Proteomes" id="UP000619761">
    <property type="component" value="Unassembled WGS sequence"/>
</dbReference>
<accession>A0ABQ3AZ74</accession>
<comment type="subunit">
    <text evidence="2 5">Homopentamer.</text>
</comment>
<proteinExistence type="inferred from homology"/>
<gene>
    <name evidence="8" type="ORF">GCM10011613_16650</name>
</gene>
<evidence type="ECO:0000259" key="6">
    <source>
        <dbReference type="Pfam" id="PF02465"/>
    </source>
</evidence>
<comment type="caution">
    <text evidence="8">The sequence shown here is derived from an EMBL/GenBank/DDBJ whole genome shotgun (WGS) entry which is preliminary data.</text>
</comment>
<dbReference type="PANTHER" id="PTHR30288:SF0">
    <property type="entry name" value="FLAGELLAR HOOK-ASSOCIATED PROTEIN 2"/>
    <property type="match status" value="1"/>
</dbReference>
<dbReference type="Pfam" id="PF02465">
    <property type="entry name" value="FliD_N"/>
    <property type="match status" value="1"/>
</dbReference>